<dbReference type="GO" id="GO:0015074">
    <property type="term" value="P:DNA integration"/>
    <property type="evidence" value="ECO:0007669"/>
    <property type="project" value="InterPro"/>
</dbReference>
<comment type="caution">
    <text evidence="3">The sequence shown here is derived from an EMBL/GenBank/DDBJ whole genome shotgun (WGS) entry which is preliminary data.</text>
</comment>
<dbReference type="NCBIfam" id="NF033546">
    <property type="entry name" value="transpos_IS21"/>
    <property type="match status" value="1"/>
</dbReference>
<gene>
    <name evidence="3" type="ORF">MAGR_15650</name>
</gene>
<protein>
    <submittedName>
        <fullName evidence="3">Putative transposase</fullName>
    </submittedName>
</protein>
<comment type="similarity">
    <text evidence="1">Belongs to the transposase IS21/IS408/IS1162 family.</text>
</comment>
<dbReference type="SUPFAM" id="SSF53098">
    <property type="entry name" value="Ribonuclease H-like"/>
    <property type="match status" value="1"/>
</dbReference>
<evidence type="ECO:0000259" key="2">
    <source>
        <dbReference type="PROSITE" id="PS50994"/>
    </source>
</evidence>
<accession>A0A7I9VXF8</accession>
<dbReference type="PROSITE" id="PS50994">
    <property type="entry name" value="INTEGRASE"/>
    <property type="match status" value="1"/>
</dbReference>
<dbReference type="InterPro" id="IPR054353">
    <property type="entry name" value="IstA-like_C"/>
</dbReference>
<dbReference type="Pfam" id="PF22483">
    <property type="entry name" value="Mu-transpos_C_2"/>
    <property type="match status" value="1"/>
</dbReference>
<dbReference type="InterPro" id="IPR036397">
    <property type="entry name" value="RNaseH_sf"/>
</dbReference>
<dbReference type="GO" id="GO:0003676">
    <property type="term" value="F:nucleic acid binding"/>
    <property type="evidence" value="ECO:0007669"/>
    <property type="project" value="InterPro"/>
</dbReference>
<evidence type="ECO:0000313" key="3">
    <source>
        <dbReference type="EMBL" id="GFG50124.1"/>
    </source>
</evidence>
<proteinExistence type="inferred from homology"/>
<dbReference type="PANTHER" id="PTHR35004">
    <property type="entry name" value="TRANSPOSASE RV3428C-RELATED"/>
    <property type="match status" value="1"/>
</dbReference>
<name>A0A7I9VXF8_MYCAG</name>
<organism evidence="3 4">
    <name type="scientific">Mycolicibacterium agri</name>
    <name type="common">Mycobacterium agri</name>
    <dbReference type="NCBI Taxonomy" id="36811"/>
    <lineage>
        <taxon>Bacteria</taxon>
        <taxon>Bacillati</taxon>
        <taxon>Actinomycetota</taxon>
        <taxon>Actinomycetes</taxon>
        <taxon>Mycobacteriales</taxon>
        <taxon>Mycobacteriaceae</taxon>
        <taxon>Mycolicibacterium</taxon>
    </lineage>
</organism>
<evidence type="ECO:0000313" key="4">
    <source>
        <dbReference type="Proteomes" id="UP000465302"/>
    </source>
</evidence>
<dbReference type="Gene3D" id="3.30.420.10">
    <property type="entry name" value="Ribonuclease H-like superfamily/Ribonuclease H"/>
    <property type="match status" value="1"/>
</dbReference>
<dbReference type="EMBL" id="BLKS01000001">
    <property type="protein sequence ID" value="GFG50124.1"/>
    <property type="molecule type" value="Genomic_DNA"/>
</dbReference>
<reference evidence="3 4" key="1">
    <citation type="journal article" date="2019" name="Emerg. Microbes Infect.">
        <title>Comprehensive subspecies identification of 175 nontuberculous mycobacteria species based on 7547 genomic profiles.</title>
        <authorList>
            <person name="Matsumoto Y."/>
            <person name="Kinjo T."/>
            <person name="Motooka D."/>
            <person name="Nabeya D."/>
            <person name="Jung N."/>
            <person name="Uechi K."/>
            <person name="Horii T."/>
            <person name="Iida T."/>
            <person name="Fujita J."/>
            <person name="Nakamura S."/>
        </authorList>
    </citation>
    <scope>NUCLEOTIDE SEQUENCE [LARGE SCALE GENOMIC DNA]</scope>
    <source>
        <strain evidence="3 4">JCM 6377</strain>
    </source>
</reference>
<dbReference type="AlphaFoldDB" id="A0A7I9VXF8"/>
<dbReference type="Proteomes" id="UP000465302">
    <property type="component" value="Unassembled WGS sequence"/>
</dbReference>
<dbReference type="PANTHER" id="PTHR35004:SF8">
    <property type="entry name" value="TRANSPOSASE RV3428C-RELATED"/>
    <property type="match status" value="1"/>
</dbReference>
<evidence type="ECO:0000256" key="1">
    <source>
        <dbReference type="ARBA" id="ARBA00009277"/>
    </source>
</evidence>
<dbReference type="InterPro" id="IPR012337">
    <property type="entry name" value="RNaseH-like_sf"/>
</dbReference>
<feature type="domain" description="Integrase catalytic" evidence="2">
    <location>
        <begin position="65"/>
        <end position="241"/>
    </location>
</feature>
<sequence>MEQLLGFEEQITAWVGHTGGQRPLTVTKIHTLLARQGCVVPYRTLHRFASERCGFGRKDLTVRVADGDPGVECQVDFGYLGMLTDADDGRRRKVHALIFTAVYSRHMFVWLSYSQTLTAVIAGCEAAWEFFGGVFAVLIPDNLKPVIADADAVNPQFTHGWLDYAGHAGFLTDPARVASPKDKPRVERAVQYVRRNFWDGETFTSIEAAQQAAAAWCRDTAGTRMHGTTCARPAELFTAEEQPTLLPVPGVYDVPVFKRVKVHRDFHAEVAKALYSLPECWIGQYLDVRADTELVKFYRRGVLVRSIPASTGGRSTDPADLPEHKTGYALRDVTTLIATCTAHGPNIGIYAERILDDRLPWTKMRTVYRLLGLVPARRTAVEQACSLSLDLDVVSVTKIASMLERATETSTPALPKAVGHTATRFARDPAEFSSTPTPLTIVTEENC</sequence>
<dbReference type="InterPro" id="IPR001584">
    <property type="entry name" value="Integrase_cat-core"/>
</dbReference>